<keyword evidence="2" id="KW-1185">Reference proteome</keyword>
<protein>
    <recommendedName>
        <fullName evidence="3">DUF4892 domain-containing protein</fullName>
    </recommendedName>
</protein>
<dbReference type="RefSeq" id="WP_090231023.1">
    <property type="nucleotide sequence ID" value="NZ_FNNU01000005.1"/>
</dbReference>
<evidence type="ECO:0008006" key="3">
    <source>
        <dbReference type="Google" id="ProtNLM"/>
    </source>
</evidence>
<dbReference type="OrthoDB" id="5741786at2"/>
<dbReference type="EMBL" id="FNNU01000005">
    <property type="protein sequence ID" value="SDX71317.1"/>
    <property type="molecule type" value="Genomic_DNA"/>
</dbReference>
<evidence type="ECO:0000313" key="2">
    <source>
        <dbReference type="Proteomes" id="UP000243778"/>
    </source>
</evidence>
<organism evidence="1 2">
    <name type="scientific">Pseudomonas kuykendallii</name>
    <dbReference type="NCBI Taxonomy" id="1007099"/>
    <lineage>
        <taxon>Bacteria</taxon>
        <taxon>Pseudomonadati</taxon>
        <taxon>Pseudomonadota</taxon>
        <taxon>Gammaproteobacteria</taxon>
        <taxon>Pseudomonadales</taxon>
        <taxon>Pseudomonadaceae</taxon>
        <taxon>Pseudomonas</taxon>
    </lineage>
</organism>
<accession>A0A1H3DY58</accession>
<dbReference type="InterPro" id="IPR032608">
    <property type="entry name" value="DUF4892"/>
</dbReference>
<gene>
    <name evidence="1" type="ORF">SAMN05216287_3612</name>
</gene>
<evidence type="ECO:0000313" key="1">
    <source>
        <dbReference type="EMBL" id="SDX71317.1"/>
    </source>
</evidence>
<dbReference type="STRING" id="1007099.SAMN05216287_3612"/>
<reference evidence="2" key="1">
    <citation type="submission" date="2016-10" db="EMBL/GenBank/DDBJ databases">
        <authorList>
            <person name="Varghese N."/>
            <person name="Submissions S."/>
        </authorList>
    </citation>
    <scope>NUCLEOTIDE SEQUENCE [LARGE SCALE GENOMIC DNA]</scope>
    <source>
        <strain evidence="2">NRRL B-59562</strain>
    </source>
</reference>
<dbReference type="AlphaFoldDB" id="A0A1H3DY58"/>
<dbReference type="Proteomes" id="UP000243778">
    <property type="component" value="Unassembled WGS sequence"/>
</dbReference>
<name>A0A1H3DY58_9PSED</name>
<dbReference type="Pfam" id="PF16234">
    <property type="entry name" value="DUF4892"/>
    <property type="match status" value="1"/>
</dbReference>
<proteinExistence type="predicted"/>
<sequence>MLLGLFLAACHAQAADVAGSHDLEMLPRPANAEIVDFRETADLERIFPQGSIRRISGDLRFEQQVATQGRQLSLTYELPAEHTSEQAFTQARRALQEQGGHLLYWCEGRDCGSSSLWANAVFGSSKLYGPDDRQAYALVRLSVGEMDDRLVALYAITRGNRRAYLHVEQFDASSPLGVVLPTPATLLRQLLDSGELDLSLLDEGPQDDWVKLLVRSLNQNSGVRVTLSGVQAEQWRDALVQGGVRAPRIEVDGATREGLHLDLLR</sequence>